<name>K5W154_PHACS</name>
<evidence type="ECO:0000256" key="1">
    <source>
        <dbReference type="SAM" id="MobiDB-lite"/>
    </source>
</evidence>
<evidence type="ECO:0000313" key="3">
    <source>
        <dbReference type="EMBL" id="EKM57583.1"/>
    </source>
</evidence>
<dbReference type="EMBL" id="JH930470">
    <property type="protein sequence ID" value="EKM57583.1"/>
    <property type="molecule type" value="Genomic_DNA"/>
</dbReference>
<dbReference type="HOGENOM" id="CLU_053360_4_1_1"/>
<keyword evidence="2" id="KW-0472">Membrane</keyword>
<dbReference type="Proteomes" id="UP000008370">
    <property type="component" value="Unassembled WGS sequence"/>
</dbReference>
<dbReference type="AlphaFoldDB" id="K5W154"/>
<organism evidence="3 4">
    <name type="scientific">Phanerochaete carnosa (strain HHB-10118-sp)</name>
    <name type="common">White-rot fungus</name>
    <name type="synonym">Peniophora carnosa</name>
    <dbReference type="NCBI Taxonomy" id="650164"/>
    <lineage>
        <taxon>Eukaryota</taxon>
        <taxon>Fungi</taxon>
        <taxon>Dikarya</taxon>
        <taxon>Basidiomycota</taxon>
        <taxon>Agaricomycotina</taxon>
        <taxon>Agaricomycetes</taxon>
        <taxon>Polyporales</taxon>
        <taxon>Phanerochaetaceae</taxon>
        <taxon>Phanerochaete</taxon>
    </lineage>
</organism>
<evidence type="ECO:0000256" key="2">
    <source>
        <dbReference type="SAM" id="Phobius"/>
    </source>
</evidence>
<feature type="region of interest" description="Disordered" evidence="1">
    <location>
        <begin position="148"/>
        <end position="180"/>
    </location>
</feature>
<feature type="transmembrane region" description="Helical" evidence="2">
    <location>
        <begin position="58"/>
        <end position="76"/>
    </location>
</feature>
<gene>
    <name evidence="3" type="ORF">PHACADRAFT_206478</name>
</gene>
<proteinExistence type="predicted"/>
<dbReference type="GeneID" id="18912500"/>
<reference evidence="3 4" key="1">
    <citation type="journal article" date="2012" name="BMC Genomics">
        <title>Comparative genomics of the white-rot fungi, Phanerochaete carnosa and P. chrysosporium, to elucidate the genetic basis of the distinct wood types they colonize.</title>
        <authorList>
            <person name="Suzuki H."/>
            <person name="MacDonald J."/>
            <person name="Syed K."/>
            <person name="Salamov A."/>
            <person name="Hori C."/>
            <person name="Aerts A."/>
            <person name="Henrissat B."/>
            <person name="Wiebenga A."/>
            <person name="vanKuyk P.A."/>
            <person name="Barry K."/>
            <person name="Lindquist E."/>
            <person name="LaButti K."/>
            <person name="Lapidus A."/>
            <person name="Lucas S."/>
            <person name="Coutinho P."/>
            <person name="Gong Y."/>
            <person name="Samejima M."/>
            <person name="Mahadevan R."/>
            <person name="Abou-Zaid M."/>
            <person name="de Vries R.P."/>
            <person name="Igarashi K."/>
            <person name="Yadav J.S."/>
            <person name="Grigoriev I.V."/>
            <person name="Master E.R."/>
        </authorList>
    </citation>
    <scope>NUCLEOTIDE SEQUENCE [LARGE SCALE GENOMIC DNA]</scope>
    <source>
        <strain evidence="3 4">HHB-10118-sp</strain>
    </source>
</reference>
<keyword evidence="2" id="KW-0812">Transmembrane</keyword>
<keyword evidence="4" id="KW-1185">Reference proteome</keyword>
<evidence type="ECO:0000313" key="4">
    <source>
        <dbReference type="Proteomes" id="UP000008370"/>
    </source>
</evidence>
<sequence>MSSYLASLLSGIVRELSLVTRVPLIAADLLVLVLTWMKTYRQYKEARSLNIKSPLATCLIHDGTTYFIILLILNVADMASFYFTSITNIISFTNTMPQILVCRLMMNLRQLDLSRSTTSEVGTSQQLASLRMSKFANNATPNFIGNMGEPLNYDRDDGEDDGVCVSDEQPAPHCGEQPEV</sequence>
<dbReference type="KEGG" id="pco:PHACADRAFT_206478"/>
<dbReference type="RefSeq" id="XP_007392930.1">
    <property type="nucleotide sequence ID" value="XM_007392868.1"/>
</dbReference>
<protein>
    <submittedName>
        <fullName evidence="3">Uncharacterized protein</fullName>
    </submittedName>
</protein>
<accession>K5W154</accession>
<dbReference type="InParanoid" id="K5W154"/>
<keyword evidence="2" id="KW-1133">Transmembrane helix</keyword>
<dbReference type="OrthoDB" id="2756573at2759"/>